<dbReference type="InterPro" id="IPR012910">
    <property type="entry name" value="Plug_dom"/>
</dbReference>
<dbReference type="RefSeq" id="WP_121199033.1">
    <property type="nucleotide sequence ID" value="NZ_RBKU01000001.1"/>
</dbReference>
<dbReference type="Gene3D" id="2.170.130.10">
    <property type="entry name" value="TonB-dependent receptor, plug domain"/>
    <property type="match status" value="1"/>
</dbReference>
<dbReference type="SUPFAM" id="SSF56935">
    <property type="entry name" value="Porins"/>
    <property type="match status" value="1"/>
</dbReference>
<dbReference type="NCBIfam" id="TIGR04056">
    <property type="entry name" value="OMP_RagA_SusC"/>
    <property type="match status" value="1"/>
</dbReference>
<dbReference type="Pfam" id="PF07715">
    <property type="entry name" value="Plug"/>
    <property type="match status" value="1"/>
</dbReference>
<keyword evidence="7 8" id="KW-0998">Cell outer membrane</keyword>
<dbReference type="Gene3D" id="2.40.170.20">
    <property type="entry name" value="TonB-dependent receptor, beta-barrel domain"/>
    <property type="match status" value="1"/>
</dbReference>
<keyword evidence="5 9" id="KW-0798">TonB box</keyword>
<name>A0A495J401_9SPHI</name>
<dbReference type="Pfam" id="PF13715">
    <property type="entry name" value="CarbopepD_reg_2"/>
    <property type="match status" value="1"/>
</dbReference>
<protein>
    <submittedName>
        <fullName evidence="12">Iron complex outermembrane receptor protein</fullName>
    </submittedName>
</protein>
<accession>A0A495J401</accession>
<evidence type="ECO:0000256" key="6">
    <source>
        <dbReference type="ARBA" id="ARBA00023136"/>
    </source>
</evidence>
<dbReference type="InterPro" id="IPR036942">
    <property type="entry name" value="Beta-barrel_TonB_sf"/>
</dbReference>
<feature type="domain" description="TonB-dependent receptor-like beta-barrel" evidence="10">
    <location>
        <begin position="393"/>
        <end position="956"/>
    </location>
</feature>
<sequence>MRIFYFKKYLLLSAFIFIPYLLFAQSGSISGKVVDENKQPLPGATVSVIGGTQGAATETNGEFLIKGLKAGKYTLEAKFIGYAPMQSVVTVTSGTAIVNFNLKPDSKNLNEVVVIGYGTQSKREVSGAISTVSSKDFQTGTVTSADQLVQGKVAGLSITTNGSPGSGSTIRIRGGASLNSSNDPLIVIDGVPLSPNGISGAASALSLVNSDDIESVTVLKDAASTAIYGSRASNGVLLITTKKGAKGAAQVNGSTENSIGTLARRIQVLSADQVRAYVAANKPSLSSTLGTANTDWQDQIFQKAFTSNNNVNVSGSVKNMPYRVSVGYLDQNGLLKTDNIKRTSGALRLNPTFFNNSLKVDINANGTYQQSRFANTGAIGAALSFDPTQPVYDPKSPYNGYYESYNTPGLISSGLNPNTPRNPVGLLFDDQNTSQVYRSFGNAVVNYKFPFLKALSASANFGYDVSKGQGVTSIPASAAQAFNSLGNNTPYLQKNQNTTVEYYLNYTNDIKSIKSTINAQAGYGYYNFLNTNYNFQALSANNQPQPNSSAPLYPYSQGEYTIISYYGRLIYTYDEKYTLQGSIRSDNTSKFSPSTRQGIFPAGAFSYRVSDEDFLKDSKTISDLKLRVSYGVTGQQDGIGYYGYLPIYSLTTNDTRYQFGNTYYNGYTPSAYDTSLKWETTNTFNAGIDYGFFHQRLYGSVDFYSRKTKDLLATVPIPSGTNFTNQLTTNVGNSISHGVELNINAIPVKTKNLSWTLNYNIAYNKVSITNLYLVPNPTSVGVQTGGISGGTGNYVQLNALNQTPGTFYLYKQVYGANGKPLEGVFADLNGDGAITAADRYLYHSAAPPVTMGFSTQVNYKKWSLSTVIRANIGNYVYNNVDANLATGGSIINNVGVVNNATTGIYGSGFTGYNYLSDYWVQNASFVRMDNAGLGYNFGNLFNNHINLRAAFNCQNVFVITKYTGLDPEVYSGIDNNTYPRPRTFTVGLNIGLK</sequence>
<dbReference type="Gene3D" id="2.60.40.1120">
    <property type="entry name" value="Carboxypeptidase-like, regulatory domain"/>
    <property type="match status" value="1"/>
</dbReference>
<dbReference type="SUPFAM" id="SSF49464">
    <property type="entry name" value="Carboxypeptidase regulatory domain-like"/>
    <property type="match status" value="1"/>
</dbReference>
<evidence type="ECO:0000313" key="12">
    <source>
        <dbReference type="EMBL" id="RKR83553.1"/>
    </source>
</evidence>
<comment type="caution">
    <text evidence="12">The sequence shown here is derived from an EMBL/GenBank/DDBJ whole genome shotgun (WGS) entry which is preliminary data.</text>
</comment>
<keyword evidence="6 8" id="KW-0472">Membrane</keyword>
<dbReference type="OrthoDB" id="9768177at2"/>
<reference evidence="12 13" key="1">
    <citation type="submission" date="2018-10" db="EMBL/GenBank/DDBJ databases">
        <title>Genomic Encyclopedia of Archaeal and Bacterial Type Strains, Phase II (KMG-II): from individual species to whole genera.</title>
        <authorList>
            <person name="Goeker M."/>
        </authorList>
    </citation>
    <scope>NUCLEOTIDE SEQUENCE [LARGE SCALE GENOMIC DNA]</scope>
    <source>
        <strain evidence="12 13">DSM 18602</strain>
    </source>
</reference>
<evidence type="ECO:0000256" key="4">
    <source>
        <dbReference type="ARBA" id="ARBA00022692"/>
    </source>
</evidence>
<evidence type="ECO:0000259" key="11">
    <source>
        <dbReference type="Pfam" id="PF07715"/>
    </source>
</evidence>
<feature type="domain" description="TonB-dependent receptor plug" evidence="11">
    <location>
        <begin position="122"/>
        <end position="236"/>
    </location>
</feature>
<evidence type="ECO:0000256" key="1">
    <source>
        <dbReference type="ARBA" id="ARBA00004571"/>
    </source>
</evidence>
<evidence type="ECO:0000256" key="7">
    <source>
        <dbReference type="ARBA" id="ARBA00023237"/>
    </source>
</evidence>
<dbReference type="PROSITE" id="PS52016">
    <property type="entry name" value="TONB_DEPENDENT_REC_3"/>
    <property type="match status" value="1"/>
</dbReference>
<comment type="subcellular location">
    <subcellularLocation>
        <location evidence="1 8">Cell outer membrane</location>
        <topology evidence="1 8">Multi-pass membrane protein</topology>
    </subcellularLocation>
</comment>
<keyword evidence="12" id="KW-0675">Receptor</keyword>
<gene>
    <name evidence="12" type="ORF">BDD43_3763</name>
</gene>
<dbReference type="GO" id="GO:0009279">
    <property type="term" value="C:cell outer membrane"/>
    <property type="evidence" value="ECO:0007669"/>
    <property type="project" value="UniProtKB-SubCell"/>
</dbReference>
<comment type="similarity">
    <text evidence="8 9">Belongs to the TonB-dependent receptor family.</text>
</comment>
<dbReference type="InterPro" id="IPR039426">
    <property type="entry name" value="TonB-dep_rcpt-like"/>
</dbReference>
<keyword evidence="2 8" id="KW-0813">Transport</keyword>
<evidence type="ECO:0000259" key="10">
    <source>
        <dbReference type="Pfam" id="PF00593"/>
    </source>
</evidence>
<keyword evidence="4 8" id="KW-0812">Transmembrane</keyword>
<evidence type="ECO:0000256" key="2">
    <source>
        <dbReference type="ARBA" id="ARBA00022448"/>
    </source>
</evidence>
<dbReference type="InterPro" id="IPR023997">
    <property type="entry name" value="TonB-dep_OMP_SusC/RagA_CS"/>
</dbReference>
<evidence type="ECO:0000256" key="5">
    <source>
        <dbReference type="ARBA" id="ARBA00023077"/>
    </source>
</evidence>
<evidence type="ECO:0000256" key="3">
    <source>
        <dbReference type="ARBA" id="ARBA00022452"/>
    </source>
</evidence>
<dbReference type="InterPro" id="IPR037066">
    <property type="entry name" value="Plug_dom_sf"/>
</dbReference>
<dbReference type="InterPro" id="IPR008969">
    <property type="entry name" value="CarboxyPept-like_regulatory"/>
</dbReference>
<dbReference type="NCBIfam" id="TIGR04057">
    <property type="entry name" value="SusC_RagA_signa"/>
    <property type="match status" value="1"/>
</dbReference>
<evidence type="ECO:0000313" key="13">
    <source>
        <dbReference type="Proteomes" id="UP000268007"/>
    </source>
</evidence>
<dbReference type="AlphaFoldDB" id="A0A495J401"/>
<keyword evidence="13" id="KW-1185">Reference proteome</keyword>
<organism evidence="12 13">
    <name type="scientific">Mucilaginibacter gracilis</name>
    <dbReference type="NCBI Taxonomy" id="423350"/>
    <lineage>
        <taxon>Bacteria</taxon>
        <taxon>Pseudomonadati</taxon>
        <taxon>Bacteroidota</taxon>
        <taxon>Sphingobacteriia</taxon>
        <taxon>Sphingobacteriales</taxon>
        <taxon>Sphingobacteriaceae</taxon>
        <taxon>Mucilaginibacter</taxon>
    </lineage>
</organism>
<dbReference type="Proteomes" id="UP000268007">
    <property type="component" value="Unassembled WGS sequence"/>
</dbReference>
<dbReference type="InterPro" id="IPR023996">
    <property type="entry name" value="TonB-dep_OMP_SusC/RagA"/>
</dbReference>
<evidence type="ECO:0000256" key="8">
    <source>
        <dbReference type="PROSITE-ProRule" id="PRU01360"/>
    </source>
</evidence>
<dbReference type="EMBL" id="RBKU01000001">
    <property type="protein sequence ID" value="RKR83553.1"/>
    <property type="molecule type" value="Genomic_DNA"/>
</dbReference>
<evidence type="ECO:0000256" key="9">
    <source>
        <dbReference type="RuleBase" id="RU003357"/>
    </source>
</evidence>
<dbReference type="Pfam" id="PF00593">
    <property type="entry name" value="TonB_dep_Rec_b-barrel"/>
    <property type="match status" value="1"/>
</dbReference>
<dbReference type="InterPro" id="IPR000531">
    <property type="entry name" value="Beta-barrel_TonB"/>
</dbReference>
<proteinExistence type="inferred from homology"/>
<keyword evidence="3 8" id="KW-1134">Transmembrane beta strand</keyword>